<dbReference type="AlphaFoldDB" id="A0A2A2ZB87"/>
<proteinExistence type="predicted"/>
<reference evidence="1 2" key="1">
    <citation type="submission" date="2017-08" db="EMBL/GenBank/DDBJ databases">
        <title>Phylogenetic analysis of Mycobacterium avium complex whole genomes.</title>
        <authorList>
            <person name="Caverly L.J."/>
            <person name="Spilker T."/>
            <person name="Lipuma J."/>
        </authorList>
    </citation>
    <scope>NUCLEOTIDE SEQUENCE [LARGE SCALE GENOMIC DNA]</scope>
    <source>
        <strain evidence="1 2">FLAC0165</strain>
    </source>
</reference>
<gene>
    <name evidence="1" type="ORF">CKJ66_27040</name>
</gene>
<accession>A0A2A2ZB87</accession>
<dbReference type="EMBL" id="NSFD01000056">
    <property type="protein sequence ID" value="PBA23736.1"/>
    <property type="molecule type" value="Genomic_DNA"/>
</dbReference>
<sequence length="144" mass="16518">MPADDLPPSRIWQAAVPELGTLDDADDLAERLLLHLHYAINWDKSWVANHRATYWTDILPSRVLRAAYQSNTLDDWWSAAAHELEADPPRNQERRIELALLLRQPSLQVITAFHDRLHALLLRVQIIAEAVSEQRKNAAMRSAE</sequence>
<evidence type="ECO:0000313" key="1">
    <source>
        <dbReference type="EMBL" id="PBA23736.1"/>
    </source>
</evidence>
<protein>
    <submittedName>
        <fullName evidence="1">Uncharacterized protein</fullName>
    </submittedName>
</protein>
<organism evidence="1 2">
    <name type="scientific">Mycobacterium avium</name>
    <dbReference type="NCBI Taxonomy" id="1764"/>
    <lineage>
        <taxon>Bacteria</taxon>
        <taxon>Bacillati</taxon>
        <taxon>Actinomycetota</taxon>
        <taxon>Actinomycetes</taxon>
        <taxon>Mycobacteriales</taxon>
        <taxon>Mycobacteriaceae</taxon>
        <taxon>Mycobacterium</taxon>
        <taxon>Mycobacterium avium complex (MAC)</taxon>
    </lineage>
</organism>
<comment type="caution">
    <text evidence="1">The sequence shown here is derived from an EMBL/GenBank/DDBJ whole genome shotgun (WGS) entry which is preliminary data.</text>
</comment>
<name>A0A2A2ZB87_MYCAV</name>
<dbReference type="Proteomes" id="UP000217768">
    <property type="component" value="Unassembled WGS sequence"/>
</dbReference>
<dbReference type="RefSeq" id="WP_095795265.1">
    <property type="nucleotide sequence ID" value="NZ_JAEKMM010000252.1"/>
</dbReference>
<evidence type="ECO:0000313" key="2">
    <source>
        <dbReference type="Proteomes" id="UP000217768"/>
    </source>
</evidence>